<feature type="binding site" evidence="8">
    <location>
        <position position="108"/>
    </location>
    <ligand>
        <name>ATP</name>
        <dbReference type="ChEBI" id="CHEBI:30616"/>
    </ligand>
</feature>
<dbReference type="NCBIfam" id="NF003555">
    <property type="entry name" value="PRK05218.1"/>
    <property type="match status" value="1"/>
</dbReference>
<dbReference type="FunFam" id="1.20.120.790:FF:000004">
    <property type="entry name" value="Heat shock protein 75 kDa"/>
    <property type="match status" value="1"/>
</dbReference>
<evidence type="ECO:0000313" key="10">
    <source>
        <dbReference type="Proteomes" id="UP001145021"/>
    </source>
</evidence>
<protein>
    <recommendedName>
        <fullName evidence="11">Heat shock protein 75 kDa, mitochondrial</fullName>
    </recommendedName>
</protein>
<evidence type="ECO:0000256" key="8">
    <source>
        <dbReference type="PIRSR" id="PIRSR002583-1"/>
    </source>
</evidence>
<evidence type="ECO:0000256" key="2">
    <source>
        <dbReference type="ARBA" id="ARBA00008239"/>
    </source>
</evidence>
<dbReference type="FunFam" id="3.30.565.10:FF:000009">
    <property type="entry name" value="Molecular chaperone HtpG"/>
    <property type="match status" value="1"/>
</dbReference>
<keyword evidence="10" id="KW-1185">Reference proteome</keyword>
<dbReference type="PRINTS" id="PR00775">
    <property type="entry name" value="HEATSHOCK90"/>
</dbReference>
<evidence type="ECO:0000256" key="1">
    <source>
        <dbReference type="ARBA" id="ARBA00004496"/>
    </source>
</evidence>
<dbReference type="AlphaFoldDB" id="A0A9W7XM44"/>
<dbReference type="CDD" id="cd16927">
    <property type="entry name" value="HATPase_Hsp90-like"/>
    <property type="match status" value="1"/>
</dbReference>
<dbReference type="Gene3D" id="3.30.230.80">
    <property type="match status" value="1"/>
</dbReference>
<dbReference type="PIRSF" id="PIRSF002583">
    <property type="entry name" value="Hsp90"/>
    <property type="match status" value="1"/>
</dbReference>
<feature type="binding site" evidence="8">
    <location>
        <position position="158"/>
    </location>
    <ligand>
        <name>ATP</name>
        <dbReference type="ChEBI" id="CHEBI:30616"/>
    </ligand>
</feature>
<keyword evidence="4 8" id="KW-0547">Nucleotide-binding</keyword>
<keyword evidence="7" id="KW-0143">Chaperone</keyword>
<dbReference type="Gene3D" id="3.30.565.10">
    <property type="entry name" value="Histidine kinase-like ATPase, C-terminal domain"/>
    <property type="match status" value="1"/>
</dbReference>
<dbReference type="GO" id="GO:0140662">
    <property type="term" value="F:ATP-dependent protein folding chaperone"/>
    <property type="evidence" value="ECO:0007669"/>
    <property type="project" value="InterPro"/>
</dbReference>
<evidence type="ECO:0000256" key="5">
    <source>
        <dbReference type="ARBA" id="ARBA00022840"/>
    </source>
</evidence>
<dbReference type="Gene3D" id="1.20.120.790">
    <property type="entry name" value="Heat shock protein 90, C-terminal domain"/>
    <property type="match status" value="1"/>
</dbReference>
<dbReference type="GO" id="GO:0051082">
    <property type="term" value="F:unfolded protein binding"/>
    <property type="evidence" value="ECO:0007669"/>
    <property type="project" value="InterPro"/>
</dbReference>
<reference evidence="9" key="1">
    <citation type="submission" date="2022-07" db="EMBL/GenBank/DDBJ databases">
        <title>Phylogenomic reconstructions and comparative analyses of Kickxellomycotina fungi.</title>
        <authorList>
            <person name="Reynolds N.K."/>
            <person name="Stajich J.E."/>
            <person name="Barry K."/>
            <person name="Grigoriev I.V."/>
            <person name="Crous P."/>
            <person name="Smith M.E."/>
        </authorList>
    </citation>
    <scope>NUCLEOTIDE SEQUENCE</scope>
    <source>
        <strain evidence="9">NBRC 105413</strain>
    </source>
</reference>
<dbReference type="InterPro" id="IPR001404">
    <property type="entry name" value="Hsp90_fam"/>
</dbReference>
<evidence type="ECO:0000313" key="9">
    <source>
        <dbReference type="EMBL" id="KAJ1647635.1"/>
    </source>
</evidence>
<dbReference type="EMBL" id="JANBOH010000024">
    <property type="protein sequence ID" value="KAJ1647635.1"/>
    <property type="molecule type" value="Genomic_DNA"/>
</dbReference>
<dbReference type="Pfam" id="PF00183">
    <property type="entry name" value="HSP90"/>
    <property type="match status" value="1"/>
</dbReference>
<evidence type="ECO:0000256" key="6">
    <source>
        <dbReference type="ARBA" id="ARBA00023016"/>
    </source>
</evidence>
<dbReference type="Proteomes" id="UP001145021">
    <property type="component" value="Unassembled WGS sequence"/>
</dbReference>
<dbReference type="Pfam" id="PF13589">
    <property type="entry name" value="HATPase_c_3"/>
    <property type="match status" value="1"/>
</dbReference>
<evidence type="ECO:0008006" key="11">
    <source>
        <dbReference type="Google" id="ProtNLM"/>
    </source>
</evidence>
<comment type="similarity">
    <text evidence="2">Belongs to the heat shock protein 90 family.</text>
</comment>
<dbReference type="InterPro" id="IPR020568">
    <property type="entry name" value="Ribosomal_Su5_D2-typ_SF"/>
</dbReference>
<dbReference type="FunFam" id="3.30.230.80:FF:000004">
    <property type="entry name" value="Heat shock protein 75 kDa"/>
    <property type="match status" value="1"/>
</dbReference>
<comment type="subcellular location">
    <subcellularLocation>
        <location evidence="1">Cytoplasm</location>
    </subcellularLocation>
</comment>
<keyword evidence="5 8" id="KW-0067">ATP-binding</keyword>
<sequence>MSQFAIRSVNSRFLSKNIARHLTTALPATGIVVTASTTAAQRINARSASMATGSMHLARIGAISCQLRAYSTQHAATPEKHEFKAETKKLLHIVAHSLYSQREVFVRELISNSSDALEKLRHLQATSQDVSAENPLEISITVDADKKTITFCDSGIGMSAEELKENLGTIARSGSKAYIEKMKDSDDTKDMANTIVGQFGVGFYSAFMVGDKIAVYTRSALPGSEGYCWESDGLGSYTLQRTDNVDVGTKIVISVKSDASEFLDKSKLESIIKKYSNFVGFPISVNGEKVNTVDALWTKDKSSISDEDHTNFYRFVSHAWDEPAYHLVYKADGPLSIRSILYVPTKNPEALGFDRIKPGVSLYSRKVLIMPNAENLLPEWLRFIQGVVDSEDLPLNLSRELLQNGPIIMRLKSIITSRIIKWLQEESRKDPAKYKEFFKTFGIFIKEGVCQDTSNQAEIAKLLRFETSANDAAELISLNEYIDAMPSDQEHVYYFCTPSRQFGLESPYYEPFKKHGTNVLFLHHALDEFVMGRLSVFEGKRLISIDSKDVAQVLKKWNEADQAESASDTSAAPLTTEQANELTAWMLPVFGMHVKEVKVSERFMSYPAIVTDFDSPSVRRMMKMMAGDSKQSLPMSPCNVEINIRDPVIKGLYLLKTDNEELARKIAQQLFDNALIAAGIMDDPRTMIKRLNEILASAVQK</sequence>
<evidence type="ECO:0000256" key="7">
    <source>
        <dbReference type="ARBA" id="ARBA00023186"/>
    </source>
</evidence>
<feature type="binding site" evidence="8">
    <location>
        <position position="166"/>
    </location>
    <ligand>
        <name>ATP</name>
        <dbReference type="ChEBI" id="CHEBI:30616"/>
    </ligand>
</feature>
<dbReference type="GO" id="GO:0005524">
    <property type="term" value="F:ATP binding"/>
    <property type="evidence" value="ECO:0007669"/>
    <property type="project" value="UniProtKB-KW"/>
</dbReference>
<feature type="binding site" evidence="8">
    <location>
        <position position="249"/>
    </location>
    <ligand>
        <name>ATP</name>
        <dbReference type="ChEBI" id="CHEBI:30616"/>
    </ligand>
</feature>
<comment type="caution">
    <text evidence="9">The sequence shown here is derived from an EMBL/GenBank/DDBJ whole genome shotgun (WGS) entry which is preliminary data.</text>
</comment>
<dbReference type="InterPro" id="IPR036890">
    <property type="entry name" value="HATPase_C_sf"/>
</dbReference>
<dbReference type="GO" id="GO:0005737">
    <property type="term" value="C:cytoplasm"/>
    <property type="evidence" value="ECO:0007669"/>
    <property type="project" value="UniProtKB-SubCell"/>
</dbReference>
<dbReference type="GO" id="GO:0016887">
    <property type="term" value="F:ATP hydrolysis activity"/>
    <property type="evidence" value="ECO:0007669"/>
    <property type="project" value="InterPro"/>
</dbReference>
<keyword evidence="6" id="KW-0346">Stress response</keyword>
<dbReference type="InterPro" id="IPR020575">
    <property type="entry name" value="Hsp90_N"/>
</dbReference>
<dbReference type="SUPFAM" id="SSF55874">
    <property type="entry name" value="ATPase domain of HSP90 chaperone/DNA topoisomerase II/histidine kinase"/>
    <property type="match status" value="1"/>
</dbReference>
<evidence type="ECO:0000256" key="4">
    <source>
        <dbReference type="ARBA" id="ARBA00022741"/>
    </source>
</evidence>
<accession>A0A9W7XM44</accession>
<dbReference type="PANTHER" id="PTHR11528">
    <property type="entry name" value="HEAT SHOCK PROTEIN 90 FAMILY MEMBER"/>
    <property type="match status" value="1"/>
</dbReference>
<dbReference type="SUPFAM" id="SSF110942">
    <property type="entry name" value="HSP90 C-terminal domain"/>
    <property type="match status" value="1"/>
</dbReference>
<keyword evidence="3" id="KW-0963">Cytoplasm</keyword>
<evidence type="ECO:0000256" key="3">
    <source>
        <dbReference type="ARBA" id="ARBA00022490"/>
    </source>
</evidence>
<organism evidence="9 10">
    <name type="scientific">Coemansia asiatica</name>
    <dbReference type="NCBI Taxonomy" id="1052880"/>
    <lineage>
        <taxon>Eukaryota</taxon>
        <taxon>Fungi</taxon>
        <taxon>Fungi incertae sedis</taxon>
        <taxon>Zoopagomycota</taxon>
        <taxon>Kickxellomycotina</taxon>
        <taxon>Kickxellomycetes</taxon>
        <taxon>Kickxellales</taxon>
        <taxon>Kickxellaceae</taxon>
        <taxon>Coemansia</taxon>
    </lineage>
</organism>
<feature type="binding site" evidence="8">
    <location>
        <position position="399"/>
    </location>
    <ligand>
        <name>ATP</name>
        <dbReference type="ChEBI" id="CHEBI:30616"/>
    </ligand>
</feature>
<feature type="binding site" evidence="8">
    <location>
        <begin position="198"/>
        <end position="203"/>
    </location>
    <ligand>
        <name>ATP</name>
        <dbReference type="ChEBI" id="CHEBI:30616"/>
    </ligand>
</feature>
<dbReference type="HAMAP" id="MF_00505">
    <property type="entry name" value="HSP90"/>
    <property type="match status" value="1"/>
</dbReference>
<dbReference type="Gene3D" id="3.40.50.11260">
    <property type="match status" value="1"/>
</dbReference>
<dbReference type="SUPFAM" id="SSF54211">
    <property type="entry name" value="Ribosomal protein S5 domain 2-like"/>
    <property type="match status" value="1"/>
</dbReference>
<dbReference type="InterPro" id="IPR037196">
    <property type="entry name" value="HSP90_C"/>
</dbReference>
<feature type="binding site" evidence="8">
    <location>
        <position position="153"/>
    </location>
    <ligand>
        <name>ATP</name>
        <dbReference type="ChEBI" id="CHEBI:30616"/>
    </ligand>
</feature>
<gene>
    <name evidence="9" type="ORF">LPJ64_001014</name>
</gene>
<feature type="binding site" evidence="8">
    <location>
        <position position="112"/>
    </location>
    <ligand>
        <name>ATP</name>
        <dbReference type="ChEBI" id="CHEBI:30616"/>
    </ligand>
</feature>
<name>A0A9W7XM44_9FUNG</name>
<proteinExistence type="inferred from homology"/>
<feature type="binding site" evidence="8">
    <location>
        <begin position="173"/>
        <end position="174"/>
    </location>
    <ligand>
        <name>ATP</name>
        <dbReference type="ChEBI" id="CHEBI:30616"/>
    </ligand>
</feature>